<dbReference type="InterPro" id="IPR045659">
    <property type="entry name" value="LptD_2"/>
</dbReference>
<name>A0A4V2QDA7_9FLAO</name>
<dbReference type="PANTHER" id="PTHR30189">
    <property type="entry name" value="LPS-ASSEMBLY PROTEIN"/>
    <property type="match status" value="1"/>
</dbReference>
<feature type="domain" description="LPS-assembly protein LptD central" evidence="3">
    <location>
        <begin position="240"/>
        <end position="715"/>
    </location>
</feature>
<dbReference type="OrthoDB" id="9802320at2"/>
<dbReference type="EMBL" id="SLUP01000010">
    <property type="protein sequence ID" value="TCL63087.1"/>
    <property type="molecule type" value="Genomic_DNA"/>
</dbReference>
<reference evidence="4 5" key="1">
    <citation type="submission" date="2019-03" db="EMBL/GenBank/DDBJ databases">
        <title>Genomic Encyclopedia of Type Strains, Phase IV (KMG-IV): sequencing the most valuable type-strain genomes for metagenomic binning, comparative biology and taxonomic classification.</title>
        <authorList>
            <person name="Goeker M."/>
        </authorList>
    </citation>
    <scope>NUCLEOTIDE SEQUENCE [LARGE SCALE GENOMIC DNA]</scope>
    <source>
        <strain evidence="4 5">DSM 18792</strain>
    </source>
</reference>
<dbReference type="GO" id="GO:1990351">
    <property type="term" value="C:transporter complex"/>
    <property type="evidence" value="ECO:0007669"/>
    <property type="project" value="TreeGrafter"/>
</dbReference>
<keyword evidence="2" id="KW-0472">Membrane</keyword>
<keyword evidence="2" id="KW-0812">Transmembrane</keyword>
<dbReference type="RefSeq" id="WP_132219146.1">
    <property type="nucleotide sequence ID" value="NZ_OX156936.1"/>
</dbReference>
<sequence>MAFQKSSHTFTKIHLKALHTYNFKILFTLSFTMFINMLSFAQDIPKSGIPIDRSANDSLVVSVDSLLIPQVSEKVQDSTLKDSIKPKKDLLEHIVKYHATDYTKFNQKEHKLYLYNEATIDYGDMNIAAGNITIDYTKNTVYAKGITDSIGTYSQKPVFTQGSNVVEPDSIVFNTKTKKALIYNSKTEQGDGTVIASLTKKENDSVYFLKNAKYTTAEDLDDPEYYIRLLKAKIVPGKKIVTGAAGLYIYDIPTPVWLPFSFFPQSDKQTSGIIIPSFGEQNERGYFLQNGGYYLALSEYFDLTLLGDYYTNGSYGFSGESTYAKRYKFRGNLNFRYESLISSERGFPDYSKSTVYNIRWSHSQDSKSNPNSRFSASVNLGSSKYYKTSVNQINTGSFLNNTLSSSISYSRTFQGELQPNISLTATHSQNTNTEEINMTLPTFQGSIGRIYPFASKTGTKKGIIQNINLQYSVRGENRITTTDEFFFKKEMFDDALAGFQHTIPLTTNFKLFKYFSISASSNFNEVWTFNTVKKSFDTIEREVITEDVKGFDSFRTYNFSTSLGTTVYGMFNFEKEGKDPKIQAIRHIIRPSISYNINPAFDKYYDTYEVVSADGLTSSDVSYTRFTGGIFGAPGNTFSSSVGLSLSNNLEAKVRDKDSTATEAKKVILLNNLNFSTSYNVAGDSLQWSPVSMSGGTQLFDNKMSINFGATLDPYALDNNNNRINTFNINNGGSLFRLTSANLTTSWSLSNSKDGKKDENKKGIQENLRNGGRDDDLFGISEDFANQQVDNMRGEDEEEENKPSEFYHFSIPWNLRIAYAVNYSNSTRQNEISSHSLMFSGDIKLSEKWSIGASSGYDLKNAGFTYTQLRFERDLMSWRMNFSWVPFSTNASWNFFIGIKSSMLQDLKYEKRNQADRSL</sequence>
<comment type="caution">
    <text evidence="4">The sequence shown here is derived from an EMBL/GenBank/DDBJ whole genome shotgun (WGS) entry which is preliminary data.</text>
</comment>
<feature type="region of interest" description="Disordered" evidence="1">
    <location>
        <begin position="748"/>
        <end position="774"/>
    </location>
</feature>
<feature type="transmembrane region" description="Helical" evidence="2">
    <location>
        <begin position="21"/>
        <end position="41"/>
    </location>
</feature>
<accession>A0A4V2QDA7</accession>
<evidence type="ECO:0000313" key="4">
    <source>
        <dbReference type="EMBL" id="TCL63087.1"/>
    </source>
</evidence>
<gene>
    <name evidence="4" type="ORF">EV196_11039</name>
</gene>
<dbReference type="PANTHER" id="PTHR30189:SF1">
    <property type="entry name" value="LPS-ASSEMBLY PROTEIN LPTD"/>
    <property type="match status" value="1"/>
</dbReference>
<evidence type="ECO:0000313" key="5">
    <source>
        <dbReference type="Proteomes" id="UP000295455"/>
    </source>
</evidence>
<protein>
    <recommendedName>
        <fullName evidence="3">LPS-assembly protein LptD central domain-containing protein</fullName>
    </recommendedName>
</protein>
<dbReference type="AlphaFoldDB" id="A0A4V2QDA7"/>
<dbReference type="Proteomes" id="UP000295455">
    <property type="component" value="Unassembled WGS sequence"/>
</dbReference>
<evidence type="ECO:0000256" key="1">
    <source>
        <dbReference type="SAM" id="MobiDB-lite"/>
    </source>
</evidence>
<keyword evidence="5" id="KW-1185">Reference proteome</keyword>
<evidence type="ECO:0000256" key="2">
    <source>
        <dbReference type="SAM" id="Phobius"/>
    </source>
</evidence>
<feature type="compositionally biased region" description="Basic and acidic residues" evidence="1">
    <location>
        <begin position="753"/>
        <end position="764"/>
    </location>
</feature>
<proteinExistence type="predicted"/>
<keyword evidence="2" id="KW-1133">Transmembrane helix</keyword>
<evidence type="ECO:0000259" key="3">
    <source>
        <dbReference type="Pfam" id="PF19838"/>
    </source>
</evidence>
<dbReference type="Pfam" id="PF19838">
    <property type="entry name" value="LptD_2"/>
    <property type="match status" value="1"/>
</dbReference>
<dbReference type="InterPro" id="IPR050218">
    <property type="entry name" value="LptD"/>
</dbReference>
<dbReference type="GO" id="GO:0009279">
    <property type="term" value="C:cell outer membrane"/>
    <property type="evidence" value="ECO:0007669"/>
    <property type="project" value="TreeGrafter"/>
</dbReference>
<organism evidence="4 5">
    <name type="scientific">Mariniflexile fucanivorans</name>
    <dbReference type="NCBI Taxonomy" id="264023"/>
    <lineage>
        <taxon>Bacteria</taxon>
        <taxon>Pseudomonadati</taxon>
        <taxon>Bacteroidota</taxon>
        <taxon>Flavobacteriia</taxon>
        <taxon>Flavobacteriales</taxon>
        <taxon>Flavobacteriaceae</taxon>
        <taxon>Mariniflexile</taxon>
    </lineage>
</organism>